<dbReference type="InterPro" id="IPR035979">
    <property type="entry name" value="RBD_domain_sf"/>
</dbReference>
<evidence type="ECO:0000259" key="9">
    <source>
        <dbReference type="PROSITE" id="PS50917"/>
    </source>
</evidence>
<dbReference type="Pfam" id="PF00076">
    <property type="entry name" value="RRM_1"/>
    <property type="match status" value="1"/>
</dbReference>
<feature type="compositionally biased region" description="Polar residues" evidence="7">
    <location>
        <begin position="534"/>
        <end position="544"/>
    </location>
</feature>
<feature type="compositionally biased region" description="Basic residues" evidence="7">
    <location>
        <begin position="368"/>
        <end position="377"/>
    </location>
</feature>
<evidence type="ECO:0000256" key="4">
    <source>
        <dbReference type="ARBA" id="ARBA00022884"/>
    </source>
</evidence>
<keyword evidence="4 6" id="KW-0694">RNA-binding</keyword>
<sequence length="738" mass="83070">MMEYPKNSLASQNSHLSSVSATHYKHDDSMVVMNAPIKRGELNRETEFKNIKITHIDNELPENVIRELLESHYCRFGPMNVQILKEGFNRTVYVNFESPQDARKAWKDAVTMVSQLLGITARVEPAGLMKSRCPSVKEEKRSRSSSGFGVHASCPDTSVTDEFGRRKEPNREMFPIFRLTMCMPEEKQSVRVLFVGKLKSSISERCLQTAFEQFGPIDSIFIKRHGTYGFKTFAFVRFENAKMAREAKSAMAGYEFDGVPCIVGYGKPVPSRLLWVYGFGAVVSSTWLCKTFMRFGTIEKLLSVSSQETLYVLFTKEESAVEACADLKGQLIDDGKFNRRLEVDFVDPSLLDKYASIGRTLVPPRSVCKQRSRHHVTSGKVRGSFNSSRSSTPERNNSNLSAIGIPKSSEHVIGEPVSLAENDLAVQDSQDSQKAKCKGEECCCKHCNVDPAELSEERFKSLFAKWDQTSGIDCDFGSGMVCKVTEQSLEHFMDVAYESFVQEHKSPQRKRARRDVGGAQRSDGAGRQEKRQRNNSGSSRSTMSLISNEGIESDALHLTIRDLNDLVRQADLCWEGKVTMKRTSCHGQLYMLSGCTRIIQAYLYKENGEPTNLTVSHRFRYKVDGGNPSQWANVIGAMYMLFIPCYPLYSDVKPDELESGGVKAMVKILDEREVAGVAKISALQQPFPLSEHLEDSLLYMFTFSEFSYALFSKLNESITVFEANKDKTVLFVYVPKAL</sequence>
<dbReference type="STRING" id="70415.A0A5S6QDV5"/>
<name>A0A5S6QDV5_TRIMR</name>
<dbReference type="SUPFAM" id="SSF54928">
    <property type="entry name" value="RNA-binding domain, RBD"/>
    <property type="match status" value="1"/>
</dbReference>
<evidence type="ECO:0000256" key="1">
    <source>
        <dbReference type="ARBA" id="ARBA00004123"/>
    </source>
</evidence>
<dbReference type="PROSITE" id="PS50917">
    <property type="entry name" value="SPOC"/>
    <property type="match status" value="1"/>
</dbReference>
<evidence type="ECO:0000313" key="10">
    <source>
        <dbReference type="Proteomes" id="UP000046395"/>
    </source>
</evidence>
<feature type="domain" description="RRM" evidence="8">
    <location>
        <begin position="191"/>
        <end position="268"/>
    </location>
</feature>
<evidence type="ECO:0000256" key="6">
    <source>
        <dbReference type="PROSITE-ProRule" id="PRU00176"/>
    </source>
</evidence>
<keyword evidence="3" id="KW-0597">Phosphoprotein</keyword>
<dbReference type="InterPro" id="IPR012677">
    <property type="entry name" value="Nucleotide-bd_a/b_plait_sf"/>
</dbReference>
<dbReference type="SMART" id="SM00360">
    <property type="entry name" value="RRM"/>
    <property type="match status" value="3"/>
</dbReference>
<reference evidence="11" key="1">
    <citation type="submission" date="2019-12" db="UniProtKB">
        <authorList>
            <consortium name="WormBaseParasite"/>
        </authorList>
    </citation>
    <scope>IDENTIFICATION</scope>
</reference>
<feature type="domain" description="RRM" evidence="8">
    <location>
        <begin position="272"/>
        <end position="348"/>
    </location>
</feature>
<dbReference type="SUPFAM" id="SSF100939">
    <property type="entry name" value="SPOC domain-like"/>
    <property type="match status" value="1"/>
</dbReference>
<evidence type="ECO:0000256" key="5">
    <source>
        <dbReference type="ARBA" id="ARBA00023242"/>
    </source>
</evidence>
<evidence type="ECO:0000256" key="7">
    <source>
        <dbReference type="SAM" id="MobiDB-lite"/>
    </source>
</evidence>
<keyword evidence="10" id="KW-1185">Reference proteome</keyword>
<keyword evidence="5" id="KW-0539">Nucleus</keyword>
<evidence type="ECO:0000256" key="2">
    <source>
        <dbReference type="ARBA" id="ARBA00005387"/>
    </source>
</evidence>
<dbReference type="PANTHER" id="PTHR23189">
    <property type="entry name" value="RNA RECOGNITION MOTIF-CONTAINING"/>
    <property type="match status" value="1"/>
</dbReference>
<dbReference type="Proteomes" id="UP000046395">
    <property type="component" value="Unassembled WGS sequence"/>
</dbReference>
<evidence type="ECO:0000313" key="11">
    <source>
        <dbReference type="WBParaSite" id="TMUE_1000005275.1"/>
    </source>
</evidence>
<proteinExistence type="inferred from homology"/>
<dbReference type="Gene3D" id="2.40.290.10">
    <property type="match status" value="1"/>
</dbReference>
<organism evidence="10 11">
    <name type="scientific">Trichuris muris</name>
    <name type="common">Mouse whipworm</name>
    <dbReference type="NCBI Taxonomy" id="70415"/>
    <lineage>
        <taxon>Eukaryota</taxon>
        <taxon>Metazoa</taxon>
        <taxon>Ecdysozoa</taxon>
        <taxon>Nematoda</taxon>
        <taxon>Enoplea</taxon>
        <taxon>Dorylaimia</taxon>
        <taxon>Trichinellida</taxon>
        <taxon>Trichuridae</taxon>
        <taxon>Trichuris</taxon>
    </lineage>
</organism>
<feature type="region of interest" description="Disordered" evidence="7">
    <location>
        <begin position="503"/>
        <end position="544"/>
    </location>
</feature>
<evidence type="ECO:0000256" key="3">
    <source>
        <dbReference type="ARBA" id="ARBA00022553"/>
    </source>
</evidence>
<dbReference type="PROSITE" id="PS50102">
    <property type="entry name" value="RRM"/>
    <property type="match status" value="2"/>
</dbReference>
<dbReference type="GO" id="GO:0003723">
    <property type="term" value="F:RNA binding"/>
    <property type="evidence" value="ECO:0007669"/>
    <property type="project" value="UniProtKB-UniRule"/>
</dbReference>
<evidence type="ECO:0000259" key="8">
    <source>
        <dbReference type="PROSITE" id="PS50102"/>
    </source>
</evidence>
<dbReference type="InterPro" id="IPR016194">
    <property type="entry name" value="SPOC-like_C_dom_sf"/>
</dbReference>
<protein>
    <submittedName>
        <fullName evidence="11">RRM domain-containing protein</fullName>
    </submittedName>
</protein>
<dbReference type="AlphaFoldDB" id="A0A5S6QDV5"/>
<dbReference type="GO" id="GO:0005634">
    <property type="term" value="C:nucleus"/>
    <property type="evidence" value="ECO:0007669"/>
    <property type="project" value="UniProtKB-SubCell"/>
</dbReference>
<feature type="domain" description="SPOC" evidence="9">
    <location>
        <begin position="563"/>
        <end position="736"/>
    </location>
</feature>
<comment type="similarity">
    <text evidence="2">Belongs to the RRM Spen family.</text>
</comment>
<comment type="subcellular location">
    <subcellularLocation>
        <location evidence="1">Nucleus</location>
    </subcellularLocation>
</comment>
<dbReference type="Gene3D" id="3.30.70.330">
    <property type="match status" value="2"/>
</dbReference>
<accession>A0A5S6QDV5</accession>
<dbReference type="InterPro" id="IPR010912">
    <property type="entry name" value="SPOC_met"/>
</dbReference>
<feature type="region of interest" description="Disordered" evidence="7">
    <location>
        <begin position="368"/>
        <end position="403"/>
    </location>
</feature>
<feature type="compositionally biased region" description="Polar residues" evidence="7">
    <location>
        <begin position="384"/>
        <end position="401"/>
    </location>
</feature>
<dbReference type="InterPro" id="IPR000504">
    <property type="entry name" value="RRM_dom"/>
</dbReference>
<dbReference type="WBParaSite" id="TMUE_1000005275.1">
    <property type="protein sequence ID" value="TMUE_1000005275.1"/>
    <property type="gene ID" value="WBGene00287839"/>
</dbReference>